<feature type="domain" description="Reverse transcriptase" evidence="1">
    <location>
        <begin position="1"/>
        <end position="269"/>
    </location>
</feature>
<accession>A0A0N5BQ94</accession>
<dbReference type="PANTHER" id="PTHR47027">
    <property type="entry name" value="REVERSE TRANSCRIPTASE DOMAIN-CONTAINING PROTEIN"/>
    <property type="match status" value="1"/>
</dbReference>
<proteinExistence type="predicted"/>
<dbReference type="WBParaSite" id="SPAL_0000806400.1">
    <property type="protein sequence ID" value="SPAL_0000806400.1"/>
    <property type="gene ID" value="SPAL_0000806400"/>
</dbReference>
<name>A0A0N5BQ94_STREA</name>
<dbReference type="STRING" id="174720.A0A0N5BQ94"/>
<dbReference type="SUPFAM" id="SSF56672">
    <property type="entry name" value="DNA/RNA polymerases"/>
    <property type="match status" value="1"/>
</dbReference>
<dbReference type="InterPro" id="IPR000477">
    <property type="entry name" value="RT_dom"/>
</dbReference>
<dbReference type="Pfam" id="PF00078">
    <property type="entry name" value="RVT_1"/>
    <property type="match status" value="1"/>
</dbReference>
<dbReference type="PROSITE" id="PS50878">
    <property type="entry name" value="RT_POL"/>
    <property type="match status" value="1"/>
</dbReference>
<dbReference type="PANTHER" id="PTHR47027:SF20">
    <property type="entry name" value="REVERSE TRANSCRIPTASE-LIKE PROTEIN WITH RNA-DIRECTED DNA POLYMERASE DOMAIN"/>
    <property type="match status" value="1"/>
</dbReference>
<reference evidence="3" key="1">
    <citation type="submission" date="2017-02" db="UniProtKB">
        <authorList>
            <consortium name="WormBaseParasite"/>
        </authorList>
    </citation>
    <scope>IDENTIFICATION</scope>
</reference>
<dbReference type="Proteomes" id="UP000046392">
    <property type="component" value="Unplaced"/>
</dbReference>
<organism evidence="2 3">
    <name type="scientific">Strongyloides papillosus</name>
    <name type="common">Intestinal threadworm</name>
    <dbReference type="NCBI Taxonomy" id="174720"/>
    <lineage>
        <taxon>Eukaryota</taxon>
        <taxon>Metazoa</taxon>
        <taxon>Ecdysozoa</taxon>
        <taxon>Nematoda</taxon>
        <taxon>Chromadorea</taxon>
        <taxon>Rhabditida</taxon>
        <taxon>Tylenchina</taxon>
        <taxon>Panagrolaimomorpha</taxon>
        <taxon>Strongyloidoidea</taxon>
        <taxon>Strongyloididae</taxon>
        <taxon>Strongyloides</taxon>
    </lineage>
</organism>
<sequence length="421" mass="48845">MNECNIVLIKKPSSISNDISSFRPISILQTIFKIYTGTLLERIQDKIENCISSSQVGFFRTRNTLNQILQFCIIIQTCREYKKDLYAIFINFKKAFDSVNHNWLLYSLAINDFDEELVKRIEALYRSPKATFSTGINNSYTTIEVKSDIRQSDTVSPKLFILLLEIILKNAQHDLDDCFKNEESNLVKVMIDGTPTVSFKLEFAEDIVIYTYDQKLTEKIAHVIKYHARKTGLELSKDKTKMMATQYKKKLDNPIYEVVSNYKYLGRVVSMDLNGDNNDFNERAKATWRARFKNKELLDRADYKNKLKIYNCIIRPATLYIIESMRPTIMLINKFVSLEKKVLHSIICLLGDPPAGAADIILDRMKKARKPFDVYVEKDWKRPVGRPPKRLLSLVPDNSTIRKQPDRKAKSSLNVNIYKCL</sequence>
<evidence type="ECO:0000313" key="3">
    <source>
        <dbReference type="WBParaSite" id="SPAL_0000806400.1"/>
    </source>
</evidence>
<evidence type="ECO:0000313" key="2">
    <source>
        <dbReference type="Proteomes" id="UP000046392"/>
    </source>
</evidence>
<protein>
    <submittedName>
        <fullName evidence="3">Reverse transcriptase domain-containing protein</fullName>
    </submittedName>
</protein>
<dbReference type="AlphaFoldDB" id="A0A0N5BQ94"/>
<evidence type="ECO:0000259" key="1">
    <source>
        <dbReference type="PROSITE" id="PS50878"/>
    </source>
</evidence>
<keyword evidence="2" id="KW-1185">Reference proteome</keyword>
<dbReference type="InterPro" id="IPR043502">
    <property type="entry name" value="DNA/RNA_pol_sf"/>
</dbReference>